<dbReference type="SUPFAM" id="SSF101744">
    <property type="entry name" value="Rof/RNase P subunit-like"/>
    <property type="match status" value="1"/>
</dbReference>
<reference evidence="1 2" key="1">
    <citation type="submission" date="2013-07" db="EMBL/GenBank/DDBJ databases">
        <title>Draft genome sequence of Pseudoalteromonas luteoviolacea 2ta16.</title>
        <authorList>
            <person name="Allen E.E."/>
            <person name="Azam F."/>
            <person name="Podell S."/>
        </authorList>
    </citation>
    <scope>NUCLEOTIDE SEQUENCE [LARGE SCALE GENOMIC DNA]</scope>
    <source>
        <strain evidence="1 2">2ta16</strain>
    </source>
</reference>
<evidence type="ECO:0000313" key="2">
    <source>
        <dbReference type="Proteomes" id="UP000017820"/>
    </source>
</evidence>
<evidence type="ECO:0000313" key="1">
    <source>
        <dbReference type="EMBL" id="ESP92436.1"/>
    </source>
</evidence>
<sequence>MIKFNDTTHHSRGRKMRCEETDLIEVACMKHFMLKVATLNKVYQGVAKDIVYNSQRAQCLLVEQDGQEVLIEMDSILKLTALTQNPFFKSINFKTDN</sequence>
<dbReference type="Gene3D" id="2.30.30.400">
    <property type="entry name" value="Rof-like"/>
    <property type="match status" value="1"/>
</dbReference>
<dbReference type="InterPro" id="IPR023534">
    <property type="entry name" value="Rof/RNase_P-like"/>
</dbReference>
<dbReference type="InterPro" id="IPR009778">
    <property type="entry name" value="ROF"/>
</dbReference>
<comment type="caution">
    <text evidence="1">The sequence shown here is derived from an EMBL/GenBank/DDBJ whole genome shotgun (WGS) entry which is preliminary data.</text>
</comment>
<dbReference type="PATRIC" id="fig|1353533.3.peg.3196"/>
<accession>V4H4N7</accession>
<dbReference type="AlphaFoldDB" id="V4H4N7"/>
<dbReference type="EMBL" id="AUSV01000051">
    <property type="protein sequence ID" value="ESP92436.1"/>
    <property type="molecule type" value="Genomic_DNA"/>
</dbReference>
<gene>
    <name evidence="1" type="ORF">PL2TA16_04244</name>
</gene>
<dbReference type="InterPro" id="IPR038626">
    <property type="entry name" value="Rof-like_sf"/>
</dbReference>
<organism evidence="1 2">
    <name type="scientific">Pseudoalteromonas luteoviolacea (strain 2ta16)</name>
    <dbReference type="NCBI Taxonomy" id="1353533"/>
    <lineage>
        <taxon>Bacteria</taxon>
        <taxon>Pseudomonadati</taxon>
        <taxon>Pseudomonadota</taxon>
        <taxon>Gammaproteobacteria</taxon>
        <taxon>Alteromonadales</taxon>
        <taxon>Pseudoalteromonadaceae</taxon>
        <taxon>Pseudoalteromonas</taxon>
    </lineage>
</organism>
<protein>
    <submittedName>
        <fullName evidence="1">Transcriptional antiterminator</fullName>
    </submittedName>
</protein>
<dbReference type="Proteomes" id="UP000017820">
    <property type="component" value="Unassembled WGS sequence"/>
</dbReference>
<name>V4H4N7_PSEL2</name>
<proteinExistence type="predicted"/>
<dbReference type="Pfam" id="PF07073">
    <property type="entry name" value="ROF"/>
    <property type="match status" value="1"/>
</dbReference>